<dbReference type="PRINTS" id="PR00035">
    <property type="entry name" value="HTHGNTR"/>
</dbReference>
<organism evidence="5 6">
    <name type="scientific">Ramlibacter monticola</name>
    <dbReference type="NCBI Taxonomy" id="1926872"/>
    <lineage>
        <taxon>Bacteria</taxon>
        <taxon>Pseudomonadati</taxon>
        <taxon>Pseudomonadota</taxon>
        <taxon>Betaproteobacteria</taxon>
        <taxon>Burkholderiales</taxon>
        <taxon>Comamonadaceae</taxon>
        <taxon>Ramlibacter</taxon>
    </lineage>
</organism>
<keyword evidence="3" id="KW-0804">Transcription</keyword>
<dbReference type="GO" id="GO:0045892">
    <property type="term" value="P:negative regulation of DNA-templated transcription"/>
    <property type="evidence" value="ECO:0007669"/>
    <property type="project" value="TreeGrafter"/>
</dbReference>
<dbReference type="Pfam" id="PF00392">
    <property type="entry name" value="GntR"/>
    <property type="match status" value="1"/>
</dbReference>
<protein>
    <submittedName>
        <fullName evidence="5">GntR family transcriptional regulator</fullName>
    </submittedName>
</protein>
<dbReference type="GO" id="GO:0003677">
    <property type="term" value="F:DNA binding"/>
    <property type="evidence" value="ECO:0007669"/>
    <property type="project" value="UniProtKB-KW"/>
</dbReference>
<evidence type="ECO:0000256" key="2">
    <source>
        <dbReference type="ARBA" id="ARBA00023125"/>
    </source>
</evidence>
<evidence type="ECO:0000313" key="5">
    <source>
        <dbReference type="EMBL" id="MBL0392288.1"/>
    </source>
</evidence>
<dbReference type="CDD" id="cd07377">
    <property type="entry name" value="WHTH_GntR"/>
    <property type="match status" value="1"/>
</dbReference>
<dbReference type="SUPFAM" id="SSF46785">
    <property type="entry name" value="Winged helix' DNA-binding domain"/>
    <property type="match status" value="1"/>
</dbReference>
<dbReference type="RefSeq" id="WP_201674923.1">
    <property type="nucleotide sequence ID" value="NZ_JAEQNE010000003.1"/>
</dbReference>
<reference evidence="5 6" key="1">
    <citation type="journal article" date="2017" name="Int. J. Syst. Evol. Microbiol.">
        <title>Ramlibacter monticola sp. nov., isolated from forest soil.</title>
        <authorList>
            <person name="Chaudhary D.K."/>
            <person name="Kim J."/>
        </authorList>
    </citation>
    <scope>NUCLEOTIDE SEQUENCE [LARGE SCALE GENOMIC DNA]</scope>
    <source>
        <strain evidence="5 6">KACC 19175</strain>
    </source>
</reference>
<evidence type="ECO:0000259" key="4">
    <source>
        <dbReference type="PROSITE" id="PS50949"/>
    </source>
</evidence>
<feature type="domain" description="HTH gntR-type" evidence="4">
    <location>
        <begin position="19"/>
        <end position="87"/>
    </location>
</feature>
<dbReference type="SMART" id="SM00866">
    <property type="entry name" value="UTRA"/>
    <property type="match status" value="1"/>
</dbReference>
<dbReference type="AlphaFoldDB" id="A0A936YZH5"/>
<dbReference type="InterPro" id="IPR036390">
    <property type="entry name" value="WH_DNA-bd_sf"/>
</dbReference>
<evidence type="ECO:0000313" key="6">
    <source>
        <dbReference type="Proteomes" id="UP000599109"/>
    </source>
</evidence>
<dbReference type="EMBL" id="JAEQNE010000003">
    <property type="protein sequence ID" value="MBL0392288.1"/>
    <property type="molecule type" value="Genomic_DNA"/>
</dbReference>
<evidence type="ECO:0000256" key="1">
    <source>
        <dbReference type="ARBA" id="ARBA00023015"/>
    </source>
</evidence>
<keyword evidence="2" id="KW-0238">DNA-binding</keyword>
<name>A0A936YZH5_9BURK</name>
<accession>A0A936YZH5</accession>
<dbReference type="PANTHER" id="PTHR44846:SF1">
    <property type="entry name" value="MANNOSYL-D-GLYCERATE TRANSPORT_METABOLISM SYSTEM REPRESSOR MNGR-RELATED"/>
    <property type="match status" value="1"/>
</dbReference>
<dbReference type="InterPro" id="IPR050679">
    <property type="entry name" value="Bact_HTH_transcr_reg"/>
</dbReference>
<dbReference type="GO" id="GO:0003700">
    <property type="term" value="F:DNA-binding transcription factor activity"/>
    <property type="evidence" value="ECO:0007669"/>
    <property type="project" value="InterPro"/>
</dbReference>
<dbReference type="PROSITE" id="PS50949">
    <property type="entry name" value="HTH_GNTR"/>
    <property type="match status" value="1"/>
</dbReference>
<sequence length="278" mass="30536">MPSRKPADSPPLSLARTGTSLHRQVFLVLRDRLLGGVFQPGQQLPPEPALCQQFGVSRITLRRAVSDLEREGLLERVQGRGTYVRVQPARAAGAPSEGYIEDVRHLAADTSVKVLELGDVPATARVAERLRIPMGAPVQRSVRVRERQGRPLVLLTAWVPLPLAASITRAELTRRSLNQLLAQRGVRVGRLVQEISATLADPLQAERLQVEVGSALIVVDRLVHDQAGQPVEFVCMLLSPERSRMVFDTPAELVEQVSSGRLVHVEPEAAPRRRSGSR</sequence>
<dbReference type="Gene3D" id="3.40.1410.10">
    <property type="entry name" value="Chorismate lyase-like"/>
    <property type="match status" value="1"/>
</dbReference>
<dbReference type="SMART" id="SM00345">
    <property type="entry name" value="HTH_GNTR"/>
    <property type="match status" value="1"/>
</dbReference>
<dbReference type="Pfam" id="PF07702">
    <property type="entry name" value="UTRA"/>
    <property type="match status" value="1"/>
</dbReference>
<dbReference type="Proteomes" id="UP000599109">
    <property type="component" value="Unassembled WGS sequence"/>
</dbReference>
<dbReference type="InterPro" id="IPR000524">
    <property type="entry name" value="Tscrpt_reg_HTH_GntR"/>
</dbReference>
<gene>
    <name evidence="5" type="ORF">JJ685_14205</name>
</gene>
<keyword evidence="1" id="KW-0805">Transcription regulation</keyword>
<comment type="caution">
    <text evidence="5">The sequence shown here is derived from an EMBL/GenBank/DDBJ whole genome shotgun (WGS) entry which is preliminary data.</text>
</comment>
<dbReference type="InterPro" id="IPR028978">
    <property type="entry name" value="Chorismate_lyase_/UTRA_dom_sf"/>
</dbReference>
<dbReference type="InterPro" id="IPR011663">
    <property type="entry name" value="UTRA"/>
</dbReference>
<dbReference type="InterPro" id="IPR036388">
    <property type="entry name" value="WH-like_DNA-bd_sf"/>
</dbReference>
<dbReference type="SUPFAM" id="SSF64288">
    <property type="entry name" value="Chorismate lyase-like"/>
    <property type="match status" value="1"/>
</dbReference>
<keyword evidence="6" id="KW-1185">Reference proteome</keyword>
<dbReference type="Gene3D" id="1.10.10.10">
    <property type="entry name" value="Winged helix-like DNA-binding domain superfamily/Winged helix DNA-binding domain"/>
    <property type="match status" value="1"/>
</dbReference>
<evidence type="ECO:0000256" key="3">
    <source>
        <dbReference type="ARBA" id="ARBA00023163"/>
    </source>
</evidence>
<dbReference type="PANTHER" id="PTHR44846">
    <property type="entry name" value="MANNOSYL-D-GLYCERATE TRANSPORT/METABOLISM SYSTEM REPRESSOR MNGR-RELATED"/>
    <property type="match status" value="1"/>
</dbReference>
<proteinExistence type="predicted"/>